<evidence type="ECO:0000256" key="1">
    <source>
        <dbReference type="ARBA" id="ARBA00010835"/>
    </source>
</evidence>
<dbReference type="GO" id="GO:0005737">
    <property type="term" value="C:cytoplasm"/>
    <property type="evidence" value="ECO:0007669"/>
    <property type="project" value="UniProtKB-SubCell"/>
</dbReference>
<dbReference type="HAMAP" id="MF_00094">
    <property type="entry name" value="Rel_fac_2"/>
    <property type="match status" value="1"/>
</dbReference>
<dbReference type="Pfam" id="PF03462">
    <property type="entry name" value="PCRF"/>
    <property type="match status" value="1"/>
</dbReference>
<evidence type="ECO:0000313" key="8">
    <source>
        <dbReference type="Proteomes" id="UP000006811"/>
    </source>
</evidence>
<dbReference type="Gene3D" id="3.30.70.1660">
    <property type="match status" value="1"/>
</dbReference>
<dbReference type="STRING" id="261317.BCTU_283"/>
<dbReference type="HOGENOM" id="CLU_036856_6_0_6"/>
<dbReference type="PANTHER" id="PTHR43116">
    <property type="entry name" value="PEPTIDE CHAIN RELEASE FACTOR 2"/>
    <property type="match status" value="1"/>
</dbReference>
<dbReference type="InterPro" id="IPR005139">
    <property type="entry name" value="PCRF"/>
</dbReference>
<evidence type="ECO:0000313" key="7">
    <source>
        <dbReference type="EMBL" id="AEH39858.1"/>
    </source>
</evidence>
<reference evidence="7 8" key="1">
    <citation type="journal article" date="2011" name="Appl. Environ. Microbiol.">
        <title>The genome of Buchnera aphidicola from the aphid Cinara tujafilina provides new clues about the evolutionary history of metabolic losses in bacterial endosymbionts.</title>
        <authorList>
            <person name="Lamelas A."/>
            <person name="Gosalbes M.J."/>
            <person name="Moya A."/>
            <person name="Latorre A."/>
        </authorList>
    </citation>
    <scope>NUCLEOTIDE SEQUENCE [LARGE SCALE GENOMIC DNA]</scope>
    <source>
        <strain evidence="8">Cinara tujafilina</strain>
    </source>
</reference>
<dbReference type="InterPro" id="IPR045853">
    <property type="entry name" value="Pep_chain_release_fac_I_sf"/>
</dbReference>
<keyword evidence="3 4" id="KW-0648">Protein biosynthesis</keyword>
<keyword evidence="2 4" id="KW-0488">Methylation</keyword>
<comment type="PTM">
    <text evidence="4">Methylated by PrmC. Methylation increases the termination efficiency of RF2.</text>
</comment>
<evidence type="ECO:0000256" key="4">
    <source>
        <dbReference type="HAMAP-Rule" id="MF_00094"/>
    </source>
</evidence>
<evidence type="ECO:0000256" key="2">
    <source>
        <dbReference type="ARBA" id="ARBA00022481"/>
    </source>
</evidence>
<dbReference type="PANTHER" id="PTHR43116:SF3">
    <property type="entry name" value="CLASS I PEPTIDE CHAIN RELEASE FACTOR"/>
    <property type="match status" value="1"/>
</dbReference>
<comment type="subcellular location">
    <subcellularLocation>
        <location evidence="4">Cytoplasm</location>
    </subcellularLocation>
</comment>
<protein>
    <recommendedName>
        <fullName evidence="4 5">Peptide chain release factor 2</fullName>
        <shortName evidence="4">RF-2</shortName>
    </recommendedName>
</protein>
<comment type="similarity">
    <text evidence="1 4">Belongs to the prokaryotic/mitochondrial release factor family.</text>
</comment>
<dbReference type="PROSITE" id="PS00745">
    <property type="entry name" value="RF_PROK_I"/>
    <property type="match status" value="1"/>
</dbReference>
<dbReference type="AlphaFoldDB" id="F7WZJ1"/>
<dbReference type="eggNOG" id="COG1186">
    <property type="taxonomic scope" value="Bacteria"/>
</dbReference>
<proteinExistence type="inferred from homology"/>
<accession>F7WZJ1</accession>
<feature type="domain" description="Prokaryotic-type class I peptide chain release factors" evidence="6">
    <location>
        <begin position="244"/>
        <end position="260"/>
    </location>
</feature>
<dbReference type="Gene3D" id="3.30.160.20">
    <property type="match status" value="1"/>
</dbReference>
<evidence type="ECO:0000256" key="5">
    <source>
        <dbReference type="NCBIfam" id="TIGR00020"/>
    </source>
</evidence>
<dbReference type="Gene3D" id="1.20.58.410">
    <property type="entry name" value="Release factor"/>
    <property type="match status" value="1"/>
</dbReference>
<dbReference type="GO" id="GO:0016149">
    <property type="term" value="F:translation release factor activity, codon specific"/>
    <property type="evidence" value="ECO:0007669"/>
    <property type="project" value="UniProtKB-UniRule"/>
</dbReference>
<evidence type="ECO:0000259" key="6">
    <source>
        <dbReference type="PROSITE" id="PS00745"/>
    </source>
</evidence>
<keyword evidence="4" id="KW-0963">Cytoplasm</keyword>
<sequence length="364" mass="42361">MLEFSIIKKKTKQLNNKIKYLTRTLEYKKNKKEIKKINNKLKSPVIWRNNKTLHCLQKEKILNNFIKKLKYLIENIQDIKVWIDILSNDYDNHIISEINIKFKIIEKIIKKLEIYQLFSNHYDQNNCYIDIQSGSGGLEAQDWAKMLLRMYIKWADIKNFSAVVIEESIGEIAGIKSATIKIKGKYAFGWCRTESGIHRLVRKSPFDMSNKRHTSFCSIFIYPEIKKNKEIILNASDLRIDVYRASGAGGQHVNCTESAVRITHVPTGISTQCQSNRSQHKNKNMALKQLKSKLYILEKSKINIEKKRKNKNKLDIGWGNQIRSYILDNSLIKDLRTGIEQHNTKSILDGNLSQFIEQSLKLGL</sequence>
<dbReference type="SMART" id="SM00937">
    <property type="entry name" value="PCRF"/>
    <property type="match status" value="1"/>
</dbReference>
<dbReference type="InterPro" id="IPR000352">
    <property type="entry name" value="Pep_chain_release_fac_I"/>
</dbReference>
<dbReference type="Proteomes" id="UP000006811">
    <property type="component" value="Chromosome"/>
</dbReference>
<dbReference type="Pfam" id="PF00472">
    <property type="entry name" value="RF-1"/>
    <property type="match status" value="1"/>
</dbReference>
<dbReference type="KEGG" id="baj:BCTU_283"/>
<dbReference type="SUPFAM" id="SSF75620">
    <property type="entry name" value="Release factor"/>
    <property type="match status" value="1"/>
</dbReference>
<dbReference type="EMBL" id="CP001817">
    <property type="protein sequence ID" value="AEH39858.1"/>
    <property type="molecule type" value="Genomic_DNA"/>
</dbReference>
<gene>
    <name evidence="4 7" type="primary">prfB</name>
    <name evidence="7" type="ORF">BCTU_283</name>
</gene>
<evidence type="ECO:0000256" key="3">
    <source>
        <dbReference type="ARBA" id="ARBA00022917"/>
    </source>
</evidence>
<dbReference type="NCBIfam" id="TIGR00020">
    <property type="entry name" value="prfB"/>
    <property type="match status" value="1"/>
</dbReference>
<keyword evidence="8" id="KW-1185">Reference proteome</keyword>
<dbReference type="FunFam" id="3.30.160.20:FF:000010">
    <property type="entry name" value="Peptide chain release factor 2"/>
    <property type="match status" value="1"/>
</dbReference>
<dbReference type="OrthoDB" id="9806673at2"/>
<feature type="modified residue" description="N5-methylglutamine" evidence="4">
    <location>
        <position position="251"/>
    </location>
</feature>
<organism evidence="7 8">
    <name type="scientific">Buchnera aphidicola</name>
    <name type="common">Cinara tujafilina</name>
    <dbReference type="NCBI Taxonomy" id="261317"/>
    <lineage>
        <taxon>Bacteria</taxon>
        <taxon>Pseudomonadati</taxon>
        <taxon>Pseudomonadota</taxon>
        <taxon>Gammaproteobacteria</taxon>
        <taxon>Enterobacterales</taxon>
        <taxon>Erwiniaceae</taxon>
        <taxon>Buchnera</taxon>
    </lineage>
</organism>
<dbReference type="InterPro" id="IPR004374">
    <property type="entry name" value="PrfB"/>
</dbReference>
<name>F7WZJ1_9GAMM</name>
<comment type="function">
    <text evidence="4">Peptide chain release factor 2 directs the termination of translation in response to the peptide chain termination codons UGA and UAA.</text>
</comment>